<feature type="region of interest" description="Disordered" evidence="1">
    <location>
        <begin position="28"/>
        <end position="53"/>
    </location>
</feature>
<organism evidence="2">
    <name type="scientific">Pseudomonas putida</name>
    <name type="common">Arthrobacter siderocapsulatus</name>
    <dbReference type="NCBI Taxonomy" id="303"/>
    <lineage>
        <taxon>Bacteria</taxon>
        <taxon>Pseudomonadati</taxon>
        <taxon>Pseudomonadota</taxon>
        <taxon>Gammaproteobacteria</taxon>
        <taxon>Pseudomonadales</taxon>
        <taxon>Pseudomonadaceae</taxon>
        <taxon>Pseudomonas</taxon>
    </lineage>
</organism>
<dbReference type="EMBL" id="CP016634">
    <property type="protein sequence ID" value="ANY85728.1"/>
    <property type="molecule type" value="Genomic_DNA"/>
</dbReference>
<evidence type="ECO:0000256" key="1">
    <source>
        <dbReference type="SAM" id="MobiDB-lite"/>
    </source>
</evidence>
<gene>
    <name evidence="2" type="ORF">IEC33019_0114</name>
</gene>
<sequence>MKLMKQLSATLVSFLFQSVESAWALESDARSSRALQRNDENEQYRRSERCRRP</sequence>
<feature type="compositionally biased region" description="Basic and acidic residues" evidence="1">
    <location>
        <begin position="28"/>
        <end position="47"/>
    </location>
</feature>
<proteinExistence type="predicted"/>
<evidence type="ECO:0000313" key="2">
    <source>
        <dbReference type="EMBL" id="ANY85728.1"/>
    </source>
</evidence>
<reference evidence="2" key="1">
    <citation type="submission" date="2016-07" db="EMBL/GenBank/DDBJ databases">
        <title>New class B carbapenemase carried by novel plasmid in Pseudomonas putida enviromental strain in eastern Amazonia.</title>
        <authorList>
            <person name="Souza C.O."/>
            <person name="Lima K.V."/>
            <person name="Brasiliense D.M."/>
            <person name="Perez-Chaparro P.J."/>
            <person name="Mamizuka E.M."/>
            <person name="Lima M.O."/>
            <person name="Lima L.N."/>
            <person name="McCulloch J.A."/>
        </authorList>
    </citation>
    <scope>NUCLEOTIDE SEQUENCE [LARGE SCALE GENOMIC DNA]</scope>
    <source>
        <strain evidence="2">IEC33019</strain>
    </source>
</reference>
<dbReference type="AlphaFoldDB" id="A0A1B2F0K5"/>
<protein>
    <submittedName>
        <fullName evidence="2">Uncharacterized protein</fullName>
    </submittedName>
</protein>
<dbReference type="RefSeq" id="WP_157765860.1">
    <property type="nucleotide sequence ID" value="NZ_CP016634.1"/>
</dbReference>
<name>A0A1B2F0K5_PSEPU</name>
<accession>A0A1B2F0K5</accession>